<gene>
    <name evidence="2" type="ORF">C8F04DRAFT_1179421</name>
</gene>
<feature type="compositionally biased region" description="Polar residues" evidence="1">
    <location>
        <begin position="113"/>
        <end position="123"/>
    </location>
</feature>
<protein>
    <submittedName>
        <fullName evidence="2">Uncharacterized protein</fullName>
    </submittedName>
</protein>
<evidence type="ECO:0000313" key="3">
    <source>
        <dbReference type="Proteomes" id="UP001218188"/>
    </source>
</evidence>
<feature type="region of interest" description="Disordered" evidence="1">
    <location>
        <begin position="39"/>
        <end position="128"/>
    </location>
</feature>
<evidence type="ECO:0000256" key="1">
    <source>
        <dbReference type="SAM" id="MobiDB-lite"/>
    </source>
</evidence>
<name>A0AAD6T3G4_9AGAR</name>
<dbReference type="AlphaFoldDB" id="A0AAD6T3G4"/>
<sequence length="330" mass="36001">MSYAGDNDVPMAHTDHLLHPLHFTLPPWPIWPGCAGQPTNPPPTFHPSHPYSSHHRPSHPLHFPTSPGRPRAGNAPYPLHRPEPQRPADNAPGLLQRSGSQHHHAGNGPAQISLRQRNTGRTNRPTHRAKKACNLHARILMGLLSQQAVPTRFPAKAMASFETGFSSADDVDGDMPAAAMSLSDAVHGQVAAFLNSARVLDGQIAKDATSVGGHHLYCMFSAIADAGLPSFRPNVFGNPESAYNLVHEGVFVDSFRAVASSSAYSSLYVVSLPSINDENLLRRVYRSFVYGFLRTQARSTLFSIYPRLIILSDAEGLPSTRLRTKQPSLR</sequence>
<accession>A0AAD6T3G4</accession>
<evidence type="ECO:0000313" key="2">
    <source>
        <dbReference type="EMBL" id="KAJ7038743.1"/>
    </source>
</evidence>
<keyword evidence="3" id="KW-1185">Reference proteome</keyword>
<organism evidence="2 3">
    <name type="scientific">Mycena alexandri</name>
    <dbReference type="NCBI Taxonomy" id="1745969"/>
    <lineage>
        <taxon>Eukaryota</taxon>
        <taxon>Fungi</taxon>
        <taxon>Dikarya</taxon>
        <taxon>Basidiomycota</taxon>
        <taxon>Agaricomycotina</taxon>
        <taxon>Agaricomycetes</taxon>
        <taxon>Agaricomycetidae</taxon>
        <taxon>Agaricales</taxon>
        <taxon>Marasmiineae</taxon>
        <taxon>Mycenaceae</taxon>
        <taxon>Mycena</taxon>
    </lineage>
</organism>
<dbReference type="Proteomes" id="UP001218188">
    <property type="component" value="Unassembled WGS sequence"/>
</dbReference>
<dbReference type="EMBL" id="JARJCM010000030">
    <property type="protein sequence ID" value="KAJ7038743.1"/>
    <property type="molecule type" value="Genomic_DNA"/>
</dbReference>
<comment type="caution">
    <text evidence="2">The sequence shown here is derived from an EMBL/GenBank/DDBJ whole genome shotgun (WGS) entry which is preliminary data.</text>
</comment>
<reference evidence="2" key="1">
    <citation type="submission" date="2023-03" db="EMBL/GenBank/DDBJ databases">
        <title>Massive genome expansion in bonnet fungi (Mycena s.s.) driven by repeated elements and novel gene families across ecological guilds.</title>
        <authorList>
            <consortium name="Lawrence Berkeley National Laboratory"/>
            <person name="Harder C.B."/>
            <person name="Miyauchi S."/>
            <person name="Viragh M."/>
            <person name="Kuo A."/>
            <person name="Thoen E."/>
            <person name="Andreopoulos B."/>
            <person name="Lu D."/>
            <person name="Skrede I."/>
            <person name="Drula E."/>
            <person name="Henrissat B."/>
            <person name="Morin E."/>
            <person name="Kohler A."/>
            <person name="Barry K."/>
            <person name="LaButti K."/>
            <person name="Morin E."/>
            <person name="Salamov A."/>
            <person name="Lipzen A."/>
            <person name="Mereny Z."/>
            <person name="Hegedus B."/>
            <person name="Baldrian P."/>
            <person name="Stursova M."/>
            <person name="Weitz H."/>
            <person name="Taylor A."/>
            <person name="Grigoriev I.V."/>
            <person name="Nagy L.G."/>
            <person name="Martin F."/>
            <person name="Kauserud H."/>
        </authorList>
    </citation>
    <scope>NUCLEOTIDE SEQUENCE</scope>
    <source>
        <strain evidence="2">CBHHK200</strain>
    </source>
</reference>
<proteinExistence type="predicted"/>